<protein>
    <submittedName>
        <fullName evidence="2">Putative membrane channel-forming protein YqfA (Hemolysin III family)</fullName>
    </submittedName>
</protein>
<dbReference type="AlphaFoldDB" id="A0A8J7KMB6"/>
<accession>A0A8J7KMB6</accession>
<feature type="transmembrane region" description="Helical" evidence="1">
    <location>
        <begin position="12"/>
        <end position="36"/>
    </location>
</feature>
<gene>
    <name evidence="2" type="ORF">IW245_000021</name>
</gene>
<evidence type="ECO:0000313" key="2">
    <source>
        <dbReference type="EMBL" id="MBG6133827.1"/>
    </source>
</evidence>
<dbReference type="EMBL" id="JADOUF010000001">
    <property type="protein sequence ID" value="MBG6133827.1"/>
    <property type="molecule type" value="Genomic_DNA"/>
</dbReference>
<dbReference type="RefSeq" id="WP_197001140.1">
    <property type="nucleotide sequence ID" value="NZ_BONS01000032.1"/>
</dbReference>
<evidence type="ECO:0000313" key="3">
    <source>
        <dbReference type="Proteomes" id="UP000622552"/>
    </source>
</evidence>
<evidence type="ECO:0000256" key="1">
    <source>
        <dbReference type="SAM" id="Phobius"/>
    </source>
</evidence>
<name>A0A8J7KMB6_9ACTN</name>
<keyword evidence="3" id="KW-1185">Reference proteome</keyword>
<feature type="transmembrane region" description="Helical" evidence="1">
    <location>
        <begin position="48"/>
        <end position="72"/>
    </location>
</feature>
<keyword evidence="1" id="KW-1133">Transmembrane helix</keyword>
<dbReference type="Proteomes" id="UP000622552">
    <property type="component" value="Unassembled WGS sequence"/>
</dbReference>
<keyword evidence="1" id="KW-0812">Transmembrane</keyword>
<keyword evidence="1" id="KW-0472">Membrane</keyword>
<proteinExistence type="predicted"/>
<sequence length="77" mass="7837">MTQPVAKDNSKTLGIVGILLSWCIVGLVCSIMSIVAAKKNNSSPTLGYIGVGLTAVWIVVVVILQVAVLGAATATTP</sequence>
<reference evidence="2" key="1">
    <citation type="submission" date="2020-11" db="EMBL/GenBank/DDBJ databases">
        <title>Sequencing the genomes of 1000 actinobacteria strains.</title>
        <authorList>
            <person name="Klenk H.-P."/>
        </authorList>
    </citation>
    <scope>NUCLEOTIDE SEQUENCE</scope>
    <source>
        <strain evidence="2">DSM 45356</strain>
    </source>
</reference>
<organism evidence="2 3">
    <name type="scientific">Longispora fulva</name>
    <dbReference type="NCBI Taxonomy" id="619741"/>
    <lineage>
        <taxon>Bacteria</taxon>
        <taxon>Bacillati</taxon>
        <taxon>Actinomycetota</taxon>
        <taxon>Actinomycetes</taxon>
        <taxon>Micromonosporales</taxon>
        <taxon>Micromonosporaceae</taxon>
        <taxon>Longispora</taxon>
    </lineage>
</organism>
<comment type="caution">
    <text evidence="2">The sequence shown here is derived from an EMBL/GenBank/DDBJ whole genome shotgun (WGS) entry which is preliminary data.</text>
</comment>